<gene>
    <name evidence="1" type="ORF">PUN28_011543</name>
</gene>
<sequence>MGACLFKDLKCSKGEEIEECKGKIIEMVTNEFLIFLTRSIYSDEYVPKCGSWSSSSLVSDATPETSTIGNDLRQTALKDFIVVFPID</sequence>
<accession>A0AAW2FGY3</accession>
<keyword evidence="2" id="KW-1185">Reference proteome</keyword>
<evidence type="ECO:0000313" key="1">
    <source>
        <dbReference type="EMBL" id="KAL0114353.1"/>
    </source>
</evidence>
<reference evidence="1 2" key="1">
    <citation type="submission" date="2023-03" db="EMBL/GenBank/DDBJ databases">
        <title>High recombination rates correlate with genetic variation in Cardiocondyla obscurior ants.</title>
        <authorList>
            <person name="Errbii M."/>
        </authorList>
    </citation>
    <scope>NUCLEOTIDE SEQUENCE [LARGE SCALE GENOMIC DNA]</scope>
    <source>
        <strain evidence="1">Alpha-2009</strain>
        <tissue evidence="1">Whole body</tissue>
    </source>
</reference>
<evidence type="ECO:0000313" key="2">
    <source>
        <dbReference type="Proteomes" id="UP001430953"/>
    </source>
</evidence>
<name>A0AAW2FGY3_9HYME</name>
<dbReference type="AlphaFoldDB" id="A0AAW2FGY3"/>
<dbReference type="Proteomes" id="UP001430953">
    <property type="component" value="Unassembled WGS sequence"/>
</dbReference>
<protein>
    <submittedName>
        <fullName evidence="1">Uncharacterized protein</fullName>
    </submittedName>
</protein>
<comment type="caution">
    <text evidence="1">The sequence shown here is derived from an EMBL/GenBank/DDBJ whole genome shotgun (WGS) entry which is preliminary data.</text>
</comment>
<organism evidence="1 2">
    <name type="scientific">Cardiocondyla obscurior</name>
    <dbReference type="NCBI Taxonomy" id="286306"/>
    <lineage>
        <taxon>Eukaryota</taxon>
        <taxon>Metazoa</taxon>
        <taxon>Ecdysozoa</taxon>
        <taxon>Arthropoda</taxon>
        <taxon>Hexapoda</taxon>
        <taxon>Insecta</taxon>
        <taxon>Pterygota</taxon>
        <taxon>Neoptera</taxon>
        <taxon>Endopterygota</taxon>
        <taxon>Hymenoptera</taxon>
        <taxon>Apocrita</taxon>
        <taxon>Aculeata</taxon>
        <taxon>Formicoidea</taxon>
        <taxon>Formicidae</taxon>
        <taxon>Myrmicinae</taxon>
        <taxon>Cardiocondyla</taxon>
    </lineage>
</organism>
<dbReference type="EMBL" id="JADYXP020000011">
    <property type="protein sequence ID" value="KAL0114353.1"/>
    <property type="molecule type" value="Genomic_DNA"/>
</dbReference>
<proteinExistence type="predicted"/>